<reference evidence="6" key="1">
    <citation type="submission" date="2019-03" db="EMBL/GenBank/DDBJ databases">
        <title>Long read genome sequence of the mycoparasitic Pythium oligandrum ATCC 38472 isolated from sugarbeet rhizosphere.</title>
        <authorList>
            <person name="Gaulin E."/>
        </authorList>
    </citation>
    <scope>NUCLEOTIDE SEQUENCE</scope>
    <source>
        <strain evidence="6">ATCC 38472_TT</strain>
    </source>
</reference>
<dbReference type="InterPro" id="IPR023578">
    <property type="entry name" value="Ras_GEF_dom_sf"/>
</dbReference>
<dbReference type="PROSITE" id="PS50009">
    <property type="entry name" value="RASGEF_CAT"/>
    <property type="match status" value="1"/>
</dbReference>
<evidence type="ECO:0000259" key="4">
    <source>
        <dbReference type="PROSITE" id="PS50009"/>
    </source>
</evidence>
<name>A0A8K1FKL3_PYTOL</name>
<keyword evidence="7" id="KW-1185">Reference proteome</keyword>
<dbReference type="InterPro" id="IPR001895">
    <property type="entry name" value="RASGEF_cat_dom"/>
</dbReference>
<evidence type="ECO:0000313" key="6">
    <source>
        <dbReference type="EMBL" id="TMW66181.1"/>
    </source>
</evidence>
<feature type="region of interest" description="Disordered" evidence="3">
    <location>
        <begin position="21"/>
        <end position="300"/>
    </location>
</feature>
<dbReference type="Gene3D" id="1.20.870.10">
    <property type="entry name" value="Son of sevenless (SoS) protein Chain: S domain 1"/>
    <property type="match status" value="1"/>
</dbReference>
<dbReference type="CDD" id="cd06224">
    <property type="entry name" value="REM"/>
    <property type="match status" value="1"/>
</dbReference>
<dbReference type="OrthoDB" id="546434at2759"/>
<feature type="compositionally biased region" description="Low complexity" evidence="3">
    <location>
        <begin position="137"/>
        <end position="156"/>
    </location>
</feature>
<evidence type="ECO:0008006" key="8">
    <source>
        <dbReference type="Google" id="ProtNLM"/>
    </source>
</evidence>
<organism evidence="6 7">
    <name type="scientific">Pythium oligandrum</name>
    <name type="common">Mycoparasitic fungus</name>
    <dbReference type="NCBI Taxonomy" id="41045"/>
    <lineage>
        <taxon>Eukaryota</taxon>
        <taxon>Sar</taxon>
        <taxon>Stramenopiles</taxon>
        <taxon>Oomycota</taxon>
        <taxon>Peronosporomycetes</taxon>
        <taxon>Pythiales</taxon>
        <taxon>Pythiaceae</taxon>
        <taxon>Pythium</taxon>
    </lineage>
</organism>
<feature type="compositionally biased region" description="Polar residues" evidence="3">
    <location>
        <begin position="113"/>
        <end position="124"/>
    </location>
</feature>
<comment type="caution">
    <text evidence="6">The sequence shown here is derived from an EMBL/GenBank/DDBJ whole genome shotgun (WGS) entry which is preliminary data.</text>
</comment>
<dbReference type="Gene3D" id="1.10.840.10">
    <property type="entry name" value="Ras guanine-nucleotide exchange factors catalytic domain"/>
    <property type="match status" value="1"/>
</dbReference>
<feature type="compositionally biased region" description="Basic and acidic residues" evidence="3">
    <location>
        <begin position="95"/>
        <end position="109"/>
    </location>
</feature>
<feature type="compositionally biased region" description="Polar residues" evidence="3">
    <location>
        <begin position="596"/>
        <end position="605"/>
    </location>
</feature>
<evidence type="ECO:0000256" key="1">
    <source>
        <dbReference type="ARBA" id="ARBA00022658"/>
    </source>
</evidence>
<dbReference type="PROSITE" id="PS50212">
    <property type="entry name" value="RASGEF_NTER"/>
    <property type="match status" value="1"/>
</dbReference>
<evidence type="ECO:0000313" key="7">
    <source>
        <dbReference type="Proteomes" id="UP000794436"/>
    </source>
</evidence>
<feature type="domain" description="N-terminal Ras-GEF" evidence="5">
    <location>
        <begin position="302"/>
        <end position="469"/>
    </location>
</feature>
<feature type="region of interest" description="Disordered" evidence="3">
    <location>
        <begin position="478"/>
        <end position="605"/>
    </location>
</feature>
<sequence>MTTPQDRDRVVRDRAVYVLYTGPSNQSYRTQTSNTTASAYDPQAHNDDYVGVRAITETAEMRVPDDRRKQSSSPPPAPPSLVIPPPPTMSSSASMRREEIPRSSRDKPMIKRSVSSESGSTTNVRYHRSPSGASVRSTSSTTSTSSSTRMHPQAAHPHPHPLHHRHYSTGSNVPTSHVMARRERERDREGAQHREERRDRNGSTVSSSSASRHDYYDTGREPMERSRSTSNASRRNERHSPQGSDGGHRRTTHGSHHAEATQSSRSDDHRDTTSTQNESSSHDRKARPVRIKYESSTRGFGGRREISHASLGKLIARLTDAHQYDAEFRDVFLLTYRCFSTPYDFIKKLLKRYTAVMTMCTGLDPETLLATQRLLEQITKDEENDRNSTSTAISTAKSDINTSMEANVSIMRLLSVVKYWIKESGFIDMDLQHDRRAQKKLLSFLKEIHSTTPIPSIRLHAENLLAYVSQLVRQQQNPTASAAADTAPLPGPPLLTPSTSVSSVSSVSSHDGPTESPFAIVANAERSTDVPQSKLSSAMSKLKLTRSSSDSRKDKGLGRLMPKHSMNDLTQPPPEDMMAPRKSPVTTAPKMMRGVTTGSTDTDSLRSGYNALEDVIHDTVQRSRLTAASRNSSRTSYDNVQPFSGLNAQEVADQLTLMEADNTFARINPREFTNKAWTRETKHKDAPHVMALIELFDATAEWVSSEILHPQLQAAERAKLIAFFIDVADNCHQLNNFNSLFEITTGLSAPCIRQLSTTWGLVSANAQEKYQVLMQVCSPEDNYRNYRQGFALAEGQPRLPCSFILMKDLFSLEEANKSIEDGLVNWQKFRKIHKLISEALDRQNTNYLPSDGSSAMGISRKGKGALRFDRKVQVLIRHRLDTVRKDSSVLYQLARNANTQESILFVNSLSEAGFL</sequence>
<feature type="domain" description="Ras-GEF" evidence="4">
    <location>
        <begin position="647"/>
        <end position="877"/>
    </location>
</feature>
<dbReference type="GO" id="GO:0005085">
    <property type="term" value="F:guanyl-nucleotide exchange factor activity"/>
    <property type="evidence" value="ECO:0007669"/>
    <property type="project" value="UniProtKB-KW"/>
</dbReference>
<dbReference type="SUPFAM" id="SSF48366">
    <property type="entry name" value="Ras GEF"/>
    <property type="match status" value="1"/>
</dbReference>
<feature type="compositionally biased region" description="Basic and acidic residues" evidence="3">
    <location>
        <begin position="59"/>
        <end position="69"/>
    </location>
</feature>
<dbReference type="Pfam" id="PF00618">
    <property type="entry name" value="RasGEF_N"/>
    <property type="match status" value="1"/>
</dbReference>
<dbReference type="SMART" id="SM00147">
    <property type="entry name" value="RasGEF"/>
    <property type="match status" value="1"/>
</dbReference>
<accession>A0A8K1FKL3</accession>
<dbReference type="AlphaFoldDB" id="A0A8K1FKL3"/>
<gene>
    <name evidence="6" type="ORF">Poli38472_003946</name>
</gene>
<evidence type="ECO:0000259" key="5">
    <source>
        <dbReference type="PROSITE" id="PS50212"/>
    </source>
</evidence>
<dbReference type="Proteomes" id="UP000794436">
    <property type="component" value="Unassembled WGS sequence"/>
</dbReference>
<keyword evidence="1 2" id="KW-0344">Guanine-nucleotide releasing factor</keyword>
<dbReference type="InterPro" id="IPR036964">
    <property type="entry name" value="RASGEF_cat_dom_sf"/>
</dbReference>
<feature type="compositionally biased region" description="Low complexity" evidence="3">
    <location>
        <begin position="496"/>
        <end position="509"/>
    </location>
</feature>
<feature type="compositionally biased region" description="Low complexity" evidence="3">
    <location>
        <begin position="533"/>
        <end position="542"/>
    </location>
</feature>
<feature type="compositionally biased region" description="Basic and acidic residues" evidence="3">
    <location>
        <begin position="180"/>
        <end position="201"/>
    </location>
</feature>
<dbReference type="InterPro" id="IPR008937">
    <property type="entry name" value="Ras-like_GEF"/>
</dbReference>
<dbReference type="PANTHER" id="PTHR23113">
    <property type="entry name" value="GUANINE NUCLEOTIDE EXCHANGE FACTOR"/>
    <property type="match status" value="1"/>
</dbReference>
<evidence type="ECO:0000256" key="2">
    <source>
        <dbReference type="PROSITE-ProRule" id="PRU00168"/>
    </source>
</evidence>
<dbReference type="SMART" id="SM00229">
    <property type="entry name" value="RasGEFN"/>
    <property type="match status" value="1"/>
</dbReference>
<dbReference type="EMBL" id="SPLM01000036">
    <property type="protein sequence ID" value="TMW66181.1"/>
    <property type="molecule type" value="Genomic_DNA"/>
</dbReference>
<feature type="compositionally biased region" description="Pro residues" evidence="3">
    <location>
        <begin position="73"/>
        <end position="88"/>
    </location>
</feature>
<evidence type="ECO:0000256" key="3">
    <source>
        <dbReference type="SAM" id="MobiDB-lite"/>
    </source>
</evidence>
<feature type="compositionally biased region" description="Basic residues" evidence="3">
    <location>
        <begin position="157"/>
        <end position="167"/>
    </location>
</feature>
<protein>
    <recommendedName>
        <fullName evidence="8">Ras guanine nucleotide exchange factor domain-containing protein</fullName>
    </recommendedName>
</protein>
<feature type="compositionally biased region" description="Basic and acidic residues" evidence="3">
    <location>
        <begin position="211"/>
        <end position="227"/>
    </location>
</feature>
<dbReference type="PANTHER" id="PTHR23113:SF99">
    <property type="entry name" value="RASGEF DOMAIN-CONTAINING PROTEIN"/>
    <property type="match status" value="1"/>
</dbReference>
<proteinExistence type="predicted"/>
<dbReference type="GO" id="GO:0007264">
    <property type="term" value="P:small GTPase-mediated signal transduction"/>
    <property type="evidence" value="ECO:0007669"/>
    <property type="project" value="InterPro"/>
</dbReference>
<dbReference type="Pfam" id="PF00617">
    <property type="entry name" value="RasGEF"/>
    <property type="match status" value="1"/>
</dbReference>
<feature type="compositionally biased region" description="Polar residues" evidence="3">
    <location>
        <begin position="22"/>
        <end position="38"/>
    </location>
</feature>
<dbReference type="InterPro" id="IPR000651">
    <property type="entry name" value="Ras-like_Gua-exchang_fac_N"/>
</dbReference>